<gene>
    <name evidence="3" type="ORF">B7P43_G06006</name>
</gene>
<dbReference type="OrthoDB" id="10264149at2759"/>
<organism evidence="3 4">
    <name type="scientific">Cryptotermes secundus</name>
    <dbReference type="NCBI Taxonomy" id="105785"/>
    <lineage>
        <taxon>Eukaryota</taxon>
        <taxon>Metazoa</taxon>
        <taxon>Ecdysozoa</taxon>
        <taxon>Arthropoda</taxon>
        <taxon>Hexapoda</taxon>
        <taxon>Insecta</taxon>
        <taxon>Pterygota</taxon>
        <taxon>Neoptera</taxon>
        <taxon>Polyneoptera</taxon>
        <taxon>Dictyoptera</taxon>
        <taxon>Blattodea</taxon>
        <taxon>Blattoidea</taxon>
        <taxon>Termitoidae</taxon>
        <taxon>Kalotermitidae</taxon>
        <taxon>Cryptotermitinae</taxon>
        <taxon>Cryptotermes</taxon>
    </lineage>
</organism>
<dbReference type="Proteomes" id="UP000235965">
    <property type="component" value="Unassembled WGS sequence"/>
</dbReference>
<protein>
    <recommendedName>
        <fullName evidence="2">PI4-kinase N-terminal domain-containing protein</fullName>
    </recommendedName>
</protein>
<comment type="similarity">
    <text evidence="1">Belongs to the PI3/PI4-kinase family. Type III PI4K subfamily.</text>
</comment>
<dbReference type="AlphaFoldDB" id="A0A2J7QZC5"/>
<dbReference type="STRING" id="105785.A0A2J7QZC5"/>
<name>A0A2J7QZC5_9NEOP</name>
<evidence type="ECO:0000259" key="2">
    <source>
        <dbReference type="Pfam" id="PF19274"/>
    </source>
</evidence>
<dbReference type="Pfam" id="PF19274">
    <property type="entry name" value="PI4K_N"/>
    <property type="match status" value="1"/>
</dbReference>
<feature type="domain" description="PI4-kinase N-terminal" evidence="2">
    <location>
        <begin position="357"/>
        <end position="679"/>
    </location>
</feature>
<proteinExistence type="inferred from homology"/>
<reference evidence="3 4" key="1">
    <citation type="submission" date="2017-12" db="EMBL/GenBank/DDBJ databases">
        <title>Hemimetabolous genomes reveal molecular basis of termite eusociality.</title>
        <authorList>
            <person name="Harrison M.C."/>
            <person name="Jongepier E."/>
            <person name="Robertson H.M."/>
            <person name="Arning N."/>
            <person name="Bitard-Feildel T."/>
            <person name="Chao H."/>
            <person name="Childers C.P."/>
            <person name="Dinh H."/>
            <person name="Doddapaneni H."/>
            <person name="Dugan S."/>
            <person name="Gowin J."/>
            <person name="Greiner C."/>
            <person name="Han Y."/>
            <person name="Hu H."/>
            <person name="Hughes D.S.T."/>
            <person name="Huylmans A.-K."/>
            <person name="Kemena C."/>
            <person name="Kremer L.P.M."/>
            <person name="Lee S.L."/>
            <person name="Lopez-Ezquerra A."/>
            <person name="Mallet L."/>
            <person name="Monroy-Kuhn J.M."/>
            <person name="Moser A."/>
            <person name="Murali S.C."/>
            <person name="Muzny D.M."/>
            <person name="Otani S."/>
            <person name="Piulachs M.-D."/>
            <person name="Poelchau M."/>
            <person name="Qu J."/>
            <person name="Schaub F."/>
            <person name="Wada-Katsumata A."/>
            <person name="Worley K.C."/>
            <person name="Xie Q."/>
            <person name="Ylla G."/>
            <person name="Poulsen M."/>
            <person name="Gibbs R.A."/>
            <person name="Schal C."/>
            <person name="Richards S."/>
            <person name="Belles X."/>
            <person name="Korb J."/>
            <person name="Bornberg-Bauer E."/>
        </authorList>
    </citation>
    <scope>NUCLEOTIDE SEQUENCE [LARGE SCALE GENOMIC DNA]</scope>
    <source>
        <tissue evidence="3">Whole body</tissue>
    </source>
</reference>
<evidence type="ECO:0000313" key="4">
    <source>
        <dbReference type="Proteomes" id="UP000235965"/>
    </source>
</evidence>
<evidence type="ECO:0000256" key="1">
    <source>
        <dbReference type="ARBA" id="ARBA00006209"/>
    </source>
</evidence>
<dbReference type="EMBL" id="NEVH01009070">
    <property type="protein sequence ID" value="PNF33924.1"/>
    <property type="molecule type" value="Genomic_DNA"/>
</dbReference>
<comment type="caution">
    <text evidence="3">The sequence shown here is derived from an EMBL/GenBank/DDBJ whole genome shotgun (WGS) entry which is preliminary data.</text>
</comment>
<evidence type="ECO:0000313" key="3">
    <source>
        <dbReference type="EMBL" id="PNF33924.1"/>
    </source>
</evidence>
<dbReference type="InParanoid" id="A0A2J7QZC5"/>
<accession>A0A2J7QZC5</accession>
<dbReference type="InterPro" id="IPR045495">
    <property type="entry name" value="PI4K_N"/>
</dbReference>
<keyword evidence="4" id="KW-1185">Reference proteome</keyword>
<sequence length="698" mass="77872">MACDEKLFFRKTVQHLARCLAAIKETPWEKVNTLYALCPQETAQGVFRLDQRGQDAVIALGIYFLESKLQHRDRILPFLLKLLKGLAKAVWLDEVRNLATERIPVAERFSFCLNTLLSDIATKCEPVREEIISAQVDFLGVLANLCRSYKDQNTPRGSTAKLTLCKSTIPILIGLARSMGRFCTSDPPLLCRIFPRPEPPIPIATCSEVGQLDKKRSFSNFRSIIPRSLSGNLPSLDIVSLSSVDSTDVLVGQTKRPSLQTYQSVPYDATTHFFSKYGSSFNQFPQMRFAESPEKRAILQFSIVHLQSVLALAKKLLTKEMLTFLDDQANDVYVSGSVKIFPYKTFSETMNLVMVTLLRELLQHQKDLPSPFTRDVQEFVKGLFLSGQTELQSRHHDASEREDRESNYATVNKFKVNVMANSACVDLLVWAIGDETGADGLCGRLTEKINSSHGPKLVLAHMPLLMVCLEGLGKLAEKFPNIASASIYCLRDFLITPSPILFKLHRQQCESASKDGQKLKITVQGKEMENTSTNSSQMAFEKLRDAAIENLCTALQAAYSMEPYCVPALVASVSKRLFTAEKSDSESSLISTNIVIMLGHVAVALKDTPKTTETILRFFQQIFCRVPSTLDILIVDQLGCMIISKCEPQVYEEIMRMFTTITVEASNAAYSQSATDDCKSQYRSSGECLSQHCCQPSG</sequence>